<keyword evidence="2" id="KW-1185">Reference proteome</keyword>
<protein>
    <submittedName>
        <fullName evidence="1">DUF4288 domain-containing protein</fullName>
    </submittedName>
</protein>
<evidence type="ECO:0000313" key="1">
    <source>
        <dbReference type="EMBL" id="MZP30378.1"/>
    </source>
</evidence>
<dbReference type="AlphaFoldDB" id="A0A845L9J4"/>
<gene>
    <name evidence="1" type="ORF">GTO91_11710</name>
</gene>
<dbReference type="Pfam" id="PF14119">
    <property type="entry name" value="DUF4288"/>
    <property type="match status" value="1"/>
</dbReference>
<dbReference type="InterPro" id="IPR025630">
    <property type="entry name" value="DUF4288"/>
</dbReference>
<dbReference type="Proteomes" id="UP000463470">
    <property type="component" value="Unassembled WGS sequence"/>
</dbReference>
<organism evidence="1 2">
    <name type="scientific">Heliomicrobium undosum</name>
    <dbReference type="NCBI Taxonomy" id="121734"/>
    <lineage>
        <taxon>Bacteria</taxon>
        <taxon>Bacillati</taxon>
        <taxon>Bacillota</taxon>
        <taxon>Clostridia</taxon>
        <taxon>Eubacteriales</taxon>
        <taxon>Heliobacteriaceae</taxon>
        <taxon>Heliomicrobium</taxon>
    </lineage>
</organism>
<proteinExistence type="predicted"/>
<name>A0A845L9J4_9FIRM</name>
<reference evidence="1 2" key="1">
    <citation type="submission" date="2020-01" db="EMBL/GenBank/DDBJ databases">
        <title>Whole-genome sequence of Heliobacterium undosum DSM 13378.</title>
        <authorList>
            <person name="Kyndt J.A."/>
            <person name="Meyer T.E."/>
        </authorList>
    </citation>
    <scope>NUCLEOTIDE SEQUENCE [LARGE SCALE GENOMIC DNA]</scope>
    <source>
        <strain evidence="1 2">DSM 13378</strain>
    </source>
</reference>
<dbReference type="EMBL" id="WXEY01000012">
    <property type="protein sequence ID" value="MZP30378.1"/>
    <property type="molecule type" value="Genomic_DNA"/>
</dbReference>
<dbReference type="OrthoDB" id="2908987at2"/>
<evidence type="ECO:0000313" key="2">
    <source>
        <dbReference type="Proteomes" id="UP000463470"/>
    </source>
</evidence>
<sequence>MKTIINDAQKNWYAVKILFESIHSGTANLDKIDEADYDSSKKLYEESIILVEAATIKNAYEIAEEQAYRTEHEYLNTYEQLVKWRFVKLLHVFELNDNQLNSGTEVYSRFIHARKEDDIKDIINRYYPEALDPKEEPKPDG</sequence>
<accession>A0A845L9J4</accession>
<comment type="caution">
    <text evidence="1">The sequence shown here is derived from an EMBL/GenBank/DDBJ whole genome shotgun (WGS) entry which is preliminary data.</text>
</comment>